<keyword evidence="1 2" id="KW-0728">SH3 domain</keyword>
<feature type="coiled-coil region" evidence="3">
    <location>
        <begin position="168"/>
        <end position="195"/>
    </location>
</feature>
<dbReference type="PROSITE" id="PS50002">
    <property type="entry name" value="SH3"/>
    <property type="match status" value="1"/>
</dbReference>
<keyword evidence="5" id="KW-1185">Reference proteome</keyword>
<organism evidence="5 6">
    <name type="scientific">Macrostomum lignano</name>
    <dbReference type="NCBI Taxonomy" id="282301"/>
    <lineage>
        <taxon>Eukaryota</taxon>
        <taxon>Metazoa</taxon>
        <taxon>Spiralia</taxon>
        <taxon>Lophotrochozoa</taxon>
        <taxon>Platyhelminthes</taxon>
        <taxon>Rhabditophora</taxon>
        <taxon>Macrostomorpha</taxon>
        <taxon>Macrostomida</taxon>
        <taxon>Macrostomidae</taxon>
        <taxon>Macrostomum</taxon>
    </lineage>
</organism>
<dbReference type="SMART" id="SM00326">
    <property type="entry name" value="SH3"/>
    <property type="match status" value="1"/>
</dbReference>
<reference evidence="6" key="1">
    <citation type="submission" date="2016-11" db="UniProtKB">
        <authorList>
            <consortium name="WormBaseParasite"/>
        </authorList>
    </citation>
    <scope>IDENTIFICATION</scope>
</reference>
<evidence type="ECO:0000259" key="4">
    <source>
        <dbReference type="PROSITE" id="PS50002"/>
    </source>
</evidence>
<name>A0A1I8I6K6_9PLAT</name>
<dbReference type="SUPFAM" id="SSF50044">
    <property type="entry name" value="SH3-domain"/>
    <property type="match status" value="1"/>
</dbReference>
<protein>
    <submittedName>
        <fullName evidence="6">SH3 domain-containing protein</fullName>
    </submittedName>
</protein>
<dbReference type="InterPro" id="IPR001452">
    <property type="entry name" value="SH3_domain"/>
</dbReference>
<dbReference type="WBParaSite" id="maker-uti_cns_0010012-snap-gene-0.4-mRNA-1">
    <property type="protein sequence ID" value="maker-uti_cns_0010012-snap-gene-0.4-mRNA-1"/>
    <property type="gene ID" value="maker-uti_cns_0010012-snap-gene-0.4"/>
</dbReference>
<evidence type="ECO:0000313" key="5">
    <source>
        <dbReference type="Proteomes" id="UP000095280"/>
    </source>
</evidence>
<evidence type="ECO:0000256" key="1">
    <source>
        <dbReference type="ARBA" id="ARBA00022443"/>
    </source>
</evidence>
<dbReference type="Proteomes" id="UP000095280">
    <property type="component" value="Unplaced"/>
</dbReference>
<dbReference type="Pfam" id="PF00018">
    <property type="entry name" value="SH3_1"/>
    <property type="match status" value="1"/>
</dbReference>
<proteinExistence type="predicted"/>
<dbReference type="Gene3D" id="2.30.30.40">
    <property type="entry name" value="SH3 Domains"/>
    <property type="match status" value="1"/>
</dbReference>
<dbReference type="InterPro" id="IPR036028">
    <property type="entry name" value="SH3-like_dom_sf"/>
</dbReference>
<keyword evidence="3" id="KW-0175">Coiled coil</keyword>
<evidence type="ECO:0000313" key="6">
    <source>
        <dbReference type="WBParaSite" id="maker-uti_cns_0010012-snap-gene-0.4-mRNA-1"/>
    </source>
</evidence>
<evidence type="ECO:0000256" key="3">
    <source>
        <dbReference type="SAM" id="Coils"/>
    </source>
</evidence>
<sequence>MFKALFPFKGTIEGTLSFQQNDMITIIQPIDQNWYFGCLKDSWGFIPIKYVQEVEVKDYEYMTKSVTACIDKLKKIPEKKATKDEKSALRTSHTGCAAALRAAMAAMDERLAGQSEDLTILTTELNGQLTSAELMEELKMCDTTDWQSLDSLLRTIEAVFESDKDLRRDDEDEEVEEEEEEAERLQRLAELLATADPRAATARLAQDDWSSARRLADRLAVETRPHARRSLLHALAAVCS</sequence>
<feature type="domain" description="SH3" evidence="4">
    <location>
        <begin position="1"/>
        <end position="56"/>
    </location>
</feature>
<evidence type="ECO:0000256" key="2">
    <source>
        <dbReference type="PROSITE-ProRule" id="PRU00192"/>
    </source>
</evidence>
<accession>A0A1I8I6K6</accession>
<dbReference type="AlphaFoldDB" id="A0A1I8I6K6"/>